<dbReference type="EMBL" id="LZSF01000221">
    <property type="protein sequence ID" value="OBA82716.1"/>
    <property type="molecule type" value="Genomic_DNA"/>
</dbReference>
<evidence type="ECO:0000313" key="3">
    <source>
        <dbReference type="EMBL" id="TDK93940.1"/>
    </source>
</evidence>
<dbReference type="Pfam" id="PF08310">
    <property type="entry name" value="LGFP"/>
    <property type="match status" value="2"/>
</dbReference>
<dbReference type="Proteomes" id="UP000294929">
    <property type="component" value="Unassembled WGS sequence"/>
</dbReference>
<comment type="caution">
    <text evidence="2">The sequence shown here is derived from an EMBL/GenBank/DDBJ whole genome shotgun (WGS) entry which is preliminary data.</text>
</comment>
<dbReference type="AlphaFoldDB" id="A0A1A0MCG9"/>
<dbReference type="Proteomes" id="UP000093962">
    <property type="component" value="Unassembled WGS sequence"/>
</dbReference>
<organism evidence="2 4">
    <name type="scientific">Mycolicibacterium mucogenicum</name>
    <name type="common">Mycobacterium mucogenicum</name>
    <dbReference type="NCBI Taxonomy" id="56689"/>
    <lineage>
        <taxon>Bacteria</taxon>
        <taxon>Bacillati</taxon>
        <taxon>Actinomycetota</taxon>
        <taxon>Actinomycetes</taxon>
        <taxon>Mycobacteriales</taxon>
        <taxon>Mycobacteriaceae</taxon>
        <taxon>Mycolicibacterium</taxon>
    </lineage>
</organism>
<dbReference type="OrthoDB" id="4369514at2"/>
<accession>A0A1A0MCG9</accession>
<dbReference type="InterPro" id="IPR013207">
    <property type="entry name" value="LGFP"/>
</dbReference>
<evidence type="ECO:0000313" key="4">
    <source>
        <dbReference type="Proteomes" id="UP000093962"/>
    </source>
</evidence>
<dbReference type="GO" id="GO:0016740">
    <property type="term" value="F:transferase activity"/>
    <property type="evidence" value="ECO:0007669"/>
    <property type="project" value="UniProtKB-KW"/>
</dbReference>
<sequence length="135" mass="13608">MAGSPTTMSVPGVGDVTLDGPVADAYQKAGGEAALGQPTAQPQKVGDGTVQAFAKGTIFSSPATGAHLVQGEILREYTEKGGAGGELGFPTTDEAQTAGGPDAPKGGWISEFQKGTITWLNQGDGTFKATITPKQ</sequence>
<evidence type="ECO:0000313" key="2">
    <source>
        <dbReference type="EMBL" id="OBA82716.1"/>
    </source>
</evidence>
<dbReference type="EMBL" id="SDLO01000001">
    <property type="protein sequence ID" value="TDK93940.1"/>
    <property type="molecule type" value="Genomic_DNA"/>
</dbReference>
<reference evidence="2 4" key="1">
    <citation type="submission" date="2016-06" db="EMBL/GenBank/DDBJ databases">
        <authorList>
            <person name="Kjaerup R.B."/>
            <person name="Dalgaard T.S."/>
            <person name="Juul-Madsen H.R."/>
        </authorList>
    </citation>
    <scope>NUCLEOTIDE SEQUENCE [LARGE SCALE GENOMIC DNA]</scope>
    <source>
        <strain evidence="2 4">1199456.5</strain>
    </source>
</reference>
<name>A0A1A0MCG9_MYCMU</name>
<protein>
    <submittedName>
        <fullName evidence="2">Mycolyltransferase</fullName>
    </submittedName>
</protein>
<keyword evidence="2" id="KW-0808">Transferase</keyword>
<evidence type="ECO:0000256" key="1">
    <source>
        <dbReference type="SAM" id="MobiDB-lite"/>
    </source>
</evidence>
<reference evidence="3 5" key="2">
    <citation type="submission" date="2019-01" db="EMBL/GenBank/DDBJ databases">
        <title>High-quality-draft genome sequences of five non-tuberculosis mycobacteriaceae isolated from a nosocomial environment.</title>
        <authorList>
            <person name="Tiago I."/>
            <person name="Alarico S."/>
            <person name="Pereira S.G."/>
            <person name="Coelho C."/>
            <person name="Maranha A."/>
            <person name="Empadinhas N."/>
        </authorList>
    </citation>
    <scope>NUCLEOTIDE SEQUENCE [LARGE SCALE GENOMIC DNA]</scope>
    <source>
        <strain evidence="3 5">24AIII</strain>
    </source>
</reference>
<proteinExistence type="predicted"/>
<gene>
    <name evidence="2" type="ORF">A5642_27165</name>
    <name evidence="3" type="ORF">EUA03_01940</name>
</gene>
<evidence type="ECO:0000313" key="5">
    <source>
        <dbReference type="Proteomes" id="UP000294929"/>
    </source>
</evidence>
<feature type="region of interest" description="Disordered" evidence="1">
    <location>
        <begin position="80"/>
        <end position="107"/>
    </location>
</feature>